<sequence length="209" mass="23600">MSLLSLVVTFIKDLIDLMKSEVLQMRVFRNNQLKLEQSVVTIGAFDGIHRGHQALIKKAKSQAELYGIPLVVYTFDPPPKVYFQNQSILTSLPEKKYFLEALGVSYSVFASFDEEYALRGVQDFIDELSDVNPKEVWVGPGFNFGKGKSGTIEDLNNAFKAYQHPIVTCPKGEVISSTRIRQLFQHKEAEQAYYLLGRNQFVLSGINGQ</sequence>
<keyword evidence="8" id="KW-0547">Nucleotide-binding</keyword>
<dbReference type="InterPro" id="IPR004821">
    <property type="entry name" value="Cyt_trans-like"/>
</dbReference>
<dbReference type="SUPFAM" id="SSF52374">
    <property type="entry name" value="Nucleotidylyl transferase"/>
    <property type="match status" value="1"/>
</dbReference>
<evidence type="ECO:0000256" key="2">
    <source>
        <dbReference type="ARBA" id="ARBA00010214"/>
    </source>
</evidence>
<keyword evidence="6" id="KW-0808">Transferase</keyword>
<name>A0A927MGS6_9BACL</name>
<evidence type="ECO:0000259" key="12">
    <source>
        <dbReference type="Pfam" id="PF06574"/>
    </source>
</evidence>
<keyword evidence="7 13" id="KW-0548">Nucleotidyltransferase</keyword>
<keyword evidence="13" id="KW-0418">Kinase</keyword>
<dbReference type="Gene3D" id="3.40.50.620">
    <property type="entry name" value="HUPs"/>
    <property type="match status" value="1"/>
</dbReference>
<keyword evidence="10" id="KW-0067">ATP-binding</keyword>
<evidence type="ECO:0000256" key="6">
    <source>
        <dbReference type="ARBA" id="ARBA00022679"/>
    </source>
</evidence>
<dbReference type="InterPro" id="IPR023468">
    <property type="entry name" value="Riboflavin_kinase"/>
</dbReference>
<dbReference type="AlphaFoldDB" id="A0A927MGS6"/>
<dbReference type="InterPro" id="IPR015864">
    <property type="entry name" value="FAD_synthase"/>
</dbReference>
<evidence type="ECO:0000256" key="1">
    <source>
        <dbReference type="ARBA" id="ARBA00004726"/>
    </source>
</evidence>
<evidence type="ECO:0000256" key="5">
    <source>
        <dbReference type="ARBA" id="ARBA00022643"/>
    </source>
</evidence>
<dbReference type="EMBL" id="JADBEL010000005">
    <property type="protein sequence ID" value="MBE1554315.1"/>
    <property type="molecule type" value="Genomic_DNA"/>
</dbReference>
<dbReference type="Pfam" id="PF06574">
    <property type="entry name" value="FAD_syn"/>
    <property type="match status" value="1"/>
</dbReference>
<protein>
    <recommendedName>
        <fullName evidence="3">FAD synthase</fullName>
        <ecNumber evidence="3">2.7.7.2</ecNumber>
    </recommendedName>
</protein>
<comment type="caution">
    <text evidence="13">The sequence shown here is derived from an EMBL/GenBank/DDBJ whole genome shotgun (WGS) entry which is preliminary data.</text>
</comment>
<evidence type="ECO:0000256" key="3">
    <source>
        <dbReference type="ARBA" id="ARBA00012393"/>
    </source>
</evidence>
<feature type="domain" description="FAD synthetase" evidence="12">
    <location>
        <begin position="34"/>
        <end position="178"/>
    </location>
</feature>
<accession>A0A927MGS6</accession>
<evidence type="ECO:0000313" key="14">
    <source>
        <dbReference type="Proteomes" id="UP000658225"/>
    </source>
</evidence>
<keyword evidence="5" id="KW-0288">FMN</keyword>
<comment type="similarity">
    <text evidence="2">Belongs to the RibF family.</text>
</comment>
<gene>
    <name evidence="13" type="ORF">H4683_001390</name>
</gene>
<dbReference type="GO" id="GO:0009398">
    <property type="term" value="P:FMN biosynthetic process"/>
    <property type="evidence" value="ECO:0007669"/>
    <property type="project" value="TreeGrafter"/>
</dbReference>
<evidence type="ECO:0000256" key="10">
    <source>
        <dbReference type="ARBA" id="ARBA00022840"/>
    </source>
</evidence>
<evidence type="ECO:0000256" key="8">
    <source>
        <dbReference type="ARBA" id="ARBA00022741"/>
    </source>
</evidence>
<evidence type="ECO:0000256" key="4">
    <source>
        <dbReference type="ARBA" id="ARBA00022630"/>
    </source>
</evidence>
<dbReference type="RefSeq" id="WP_225941942.1">
    <property type="nucleotide sequence ID" value="NZ_JADBEL010000005.1"/>
</dbReference>
<dbReference type="InterPro" id="IPR014729">
    <property type="entry name" value="Rossmann-like_a/b/a_fold"/>
</dbReference>
<comment type="pathway">
    <text evidence="1">Cofactor biosynthesis; FAD biosynthesis; FAD from FMN: step 1/1.</text>
</comment>
<dbReference type="PANTHER" id="PTHR22749:SF6">
    <property type="entry name" value="RIBOFLAVIN KINASE"/>
    <property type="match status" value="1"/>
</dbReference>
<dbReference type="GO" id="GO:0005524">
    <property type="term" value="F:ATP binding"/>
    <property type="evidence" value="ECO:0007669"/>
    <property type="project" value="UniProtKB-KW"/>
</dbReference>
<dbReference type="CDD" id="cd02064">
    <property type="entry name" value="FAD_synthetase_N"/>
    <property type="match status" value="1"/>
</dbReference>
<dbReference type="GO" id="GO:0003919">
    <property type="term" value="F:FMN adenylyltransferase activity"/>
    <property type="evidence" value="ECO:0007669"/>
    <property type="project" value="UniProtKB-EC"/>
</dbReference>
<dbReference type="PANTHER" id="PTHR22749">
    <property type="entry name" value="RIBOFLAVIN KINASE/FMN ADENYLYLTRANSFERASE"/>
    <property type="match status" value="1"/>
</dbReference>
<reference evidence="13" key="1">
    <citation type="submission" date="2020-10" db="EMBL/GenBank/DDBJ databases">
        <title>Genomic Encyclopedia of Type Strains, Phase IV (KMG-IV): sequencing the most valuable type-strain genomes for metagenomic binning, comparative biology and taxonomic classification.</title>
        <authorList>
            <person name="Goeker M."/>
        </authorList>
    </citation>
    <scope>NUCLEOTIDE SEQUENCE</scope>
    <source>
        <strain evidence="13">DSM 13886</strain>
    </source>
</reference>
<keyword evidence="4" id="KW-0285">Flavoprotein</keyword>
<dbReference type="Proteomes" id="UP000658225">
    <property type="component" value="Unassembled WGS sequence"/>
</dbReference>
<evidence type="ECO:0000256" key="11">
    <source>
        <dbReference type="ARBA" id="ARBA00049494"/>
    </source>
</evidence>
<keyword evidence="9" id="KW-0274">FAD</keyword>
<dbReference type="GO" id="GO:0008531">
    <property type="term" value="F:riboflavin kinase activity"/>
    <property type="evidence" value="ECO:0007669"/>
    <property type="project" value="TreeGrafter"/>
</dbReference>
<dbReference type="NCBIfam" id="TIGR00125">
    <property type="entry name" value="cyt_tran_rel"/>
    <property type="match status" value="1"/>
</dbReference>
<proteinExistence type="inferred from homology"/>
<keyword evidence="14" id="KW-1185">Reference proteome</keyword>
<evidence type="ECO:0000256" key="9">
    <source>
        <dbReference type="ARBA" id="ARBA00022827"/>
    </source>
</evidence>
<evidence type="ECO:0000313" key="13">
    <source>
        <dbReference type="EMBL" id="MBE1554315.1"/>
    </source>
</evidence>
<organism evidence="13 14">
    <name type="scientific">Sporosarcina limicola</name>
    <dbReference type="NCBI Taxonomy" id="34101"/>
    <lineage>
        <taxon>Bacteria</taxon>
        <taxon>Bacillati</taxon>
        <taxon>Bacillota</taxon>
        <taxon>Bacilli</taxon>
        <taxon>Bacillales</taxon>
        <taxon>Caryophanaceae</taxon>
        <taxon>Sporosarcina</taxon>
    </lineage>
</organism>
<dbReference type="EC" id="2.7.7.2" evidence="3"/>
<evidence type="ECO:0000256" key="7">
    <source>
        <dbReference type="ARBA" id="ARBA00022695"/>
    </source>
</evidence>
<comment type="catalytic activity">
    <reaction evidence="11">
        <text>FMN + ATP + H(+) = FAD + diphosphate</text>
        <dbReference type="Rhea" id="RHEA:17237"/>
        <dbReference type="ChEBI" id="CHEBI:15378"/>
        <dbReference type="ChEBI" id="CHEBI:30616"/>
        <dbReference type="ChEBI" id="CHEBI:33019"/>
        <dbReference type="ChEBI" id="CHEBI:57692"/>
        <dbReference type="ChEBI" id="CHEBI:58210"/>
        <dbReference type="EC" id="2.7.7.2"/>
    </reaction>
</comment>
<dbReference type="GO" id="GO:0009231">
    <property type="term" value="P:riboflavin biosynthetic process"/>
    <property type="evidence" value="ECO:0007669"/>
    <property type="project" value="InterPro"/>
</dbReference>